<keyword evidence="7 15" id="KW-0028">Amino-acid biosynthesis</keyword>
<evidence type="ECO:0000256" key="11">
    <source>
        <dbReference type="ARBA" id="ARBA00023141"/>
    </source>
</evidence>
<comment type="function">
    <text evidence="13 15">Part of a heterotetrameric complex that catalyzes the two-step biosynthesis of anthranilate, an intermediate in the biosynthesis of L-tryptophan. In the first step, the glutamine-binding beta subunit (TrpG) of anthranilate synthase (AS) provides the glutamine amidotransferase activity which generates ammonia as a substrate that, along with chorismate, is used in the second step, catalyzed by the large alpha subunit of AS (TrpE) to produce anthranilate. In the absence of TrpG, TrpE can synthesize anthranilate directly from chorismate and high concentrations of ammonia.</text>
</comment>
<reference evidence="18 19" key="1">
    <citation type="submission" date="2019-03" db="EMBL/GenBank/DDBJ databases">
        <title>Genomic Encyclopedia of Type Strains, Phase IV (KMG-IV): sequencing the most valuable type-strain genomes for metagenomic binning, comparative biology and taxonomic classification.</title>
        <authorList>
            <person name="Goeker M."/>
        </authorList>
    </citation>
    <scope>NUCLEOTIDE SEQUENCE [LARGE SCALE GENOMIC DNA]</scope>
    <source>
        <strain evidence="18 19">DSM 100055</strain>
    </source>
</reference>
<protein>
    <recommendedName>
        <fullName evidence="6 15">Anthranilate synthase component 1</fullName>
        <ecNumber evidence="5 15">4.1.3.27</ecNumber>
    </recommendedName>
</protein>
<organism evidence="18 19">
    <name type="scientific">Hypnocyclicus thermotrophus</name>
    <dbReference type="NCBI Taxonomy" id="1627895"/>
    <lineage>
        <taxon>Bacteria</taxon>
        <taxon>Fusobacteriati</taxon>
        <taxon>Fusobacteriota</taxon>
        <taxon>Fusobacteriia</taxon>
        <taxon>Fusobacteriales</taxon>
        <taxon>Fusobacteriaceae</taxon>
        <taxon>Hypnocyclicus</taxon>
    </lineage>
</organism>
<comment type="catalytic activity">
    <reaction evidence="14 15">
        <text>chorismate + L-glutamine = anthranilate + pyruvate + L-glutamate + H(+)</text>
        <dbReference type="Rhea" id="RHEA:21732"/>
        <dbReference type="ChEBI" id="CHEBI:15361"/>
        <dbReference type="ChEBI" id="CHEBI:15378"/>
        <dbReference type="ChEBI" id="CHEBI:16567"/>
        <dbReference type="ChEBI" id="CHEBI:29748"/>
        <dbReference type="ChEBI" id="CHEBI:29985"/>
        <dbReference type="ChEBI" id="CHEBI:58359"/>
        <dbReference type="EC" id="4.1.3.27"/>
    </reaction>
</comment>
<keyword evidence="12 15" id="KW-0456">Lyase</keyword>
<evidence type="ECO:0000256" key="13">
    <source>
        <dbReference type="ARBA" id="ARBA00025634"/>
    </source>
</evidence>
<proteinExistence type="inferred from homology"/>
<evidence type="ECO:0000313" key="18">
    <source>
        <dbReference type="EMBL" id="TDT71872.1"/>
    </source>
</evidence>
<evidence type="ECO:0000256" key="4">
    <source>
        <dbReference type="ARBA" id="ARBA00011575"/>
    </source>
</evidence>
<evidence type="ECO:0000256" key="2">
    <source>
        <dbReference type="ARBA" id="ARBA00004873"/>
    </source>
</evidence>
<evidence type="ECO:0000256" key="12">
    <source>
        <dbReference type="ARBA" id="ARBA00023239"/>
    </source>
</evidence>
<dbReference type="PANTHER" id="PTHR11236">
    <property type="entry name" value="AMINOBENZOATE/ANTHRANILATE SYNTHASE"/>
    <property type="match status" value="1"/>
</dbReference>
<dbReference type="InterPro" id="IPR019999">
    <property type="entry name" value="Anth_synth_I-like"/>
</dbReference>
<keyword evidence="19" id="KW-1185">Reference proteome</keyword>
<evidence type="ECO:0000256" key="7">
    <source>
        <dbReference type="ARBA" id="ARBA00022605"/>
    </source>
</evidence>
<evidence type="ECO:0000256" key="6">
    <source>
        <dbReference type="ARBA" id="ARBA00020653"/>
    </source>
</evidence>
<keyword evidence="8 15" id="KW-0479">Metal-binding</keyword>
<sequence>MKELKVFKKKISGDIETPITLYKKYINNDIGILLESRDSIKGRYSFIGKNPFIIVESNESSIKIKKNGEILKKNGRVLDTIKEEIENIKIIEDSSLPFCGGAVGVIGYDIIKQYEKLPKINPDNLNLPESNMMFLTEFIMYDHYHQDISIIVLEDKNNEELAYKRIEEIENIIKTTTLPINFYNINKIKIENEAISNTTKEEFIEMVQKAKKYIFEGDIFQVVLSQRWTLETNEHPFNLYRKLRSLNPSPYLFYFNFGNYQVAGSSPEMLVELRGDEVFNCPIAGTKKRGKDEKEDLLLAKDLLNDEKEKAEHIMLVDLARNDMGRISKIGSVKVTEFMKIHYYSHVMHIVSLVEGEKRKDKDAFSILSSFLPAGTLSGAPKIRAMEIIEELEKEKRGIYGGAAGYFSYNGDMDTCIAIRTMIIKDNKVYMQAGAGITSDSNPEMEYEETKNKVKALLTAIKS</sequence>
<keyword evidence="10 15" id="KW-0460">Magnesium</keyword>
<comment type="cofactor">
    <cofactor evidence="1 15">
        <name>Mg(2+)</name>
        <dbReference type="ChEBI" id="CHEBI:18420"/>
    </cofactor>
</comment>
<dbReference type="EC" id="4.1.3.27" evidence="5 15"/>
<dbReference type="InterPro" id="IPR005801">
    <property type="entry name" value="ADC_synthase"/>
</dbReference>
<dbReference type="PANTHER" id="PTHR11236:SF48">
    <property type="entry name" value="ISOCHORISMATE SYNTHASE MENF"/>
    <property type="match status" value="1"/>
</dbReference>
<dbReference type="EMBL" id="SOBG01000002">
    <property type="protein sequence ID" value="TDT71872.1"/>
    <property type="molecule type" value="Genomic_DNA"/>
</dbReference>
<comment type="subunit">
    <text evidence="4 15">Heterotetramer consisting of two non-identical subunits: a beta subunit (TrpG) and a large alpha subunit (TrpE).</text>
</comment>
<dbReference type="Pfam" id="PF00425">
    <property type="entry name" value="Chorismate_bind"/>
    <property type="match status" value="1"/>
</dbReference>
<dbReference type="InterPro" id="IPR006805">
    <property type="entry name" value="Anth_synth_I_N"/>
</dbReference>
<evidence type="ECO:0000259" key="17">
    <source>
        <dbReference type="Pfam" id="PF04715"/>
    </source>
</evidence>
<dbReference type="GO" id="GO:0046872">
    <property type="term" value="F:metal ion binding"/>
    <property type="evidence" value="ECO:0007669"/>
    <property type="project" value="UniProtKB-KW"/>
</dbReference>
<comment type="pathway">
    <text evidence="2 15">Amino-acid biosynthesis; L-tryptophan biosynthesis; L-tryptophan from chorismate: step 1/5.</text>
</comment>
<keyword evidence="9 15" id="KW-0822">Tryptophan biosynthesis</keyword>
<evidence type="ECO:0000256" key="1">
    <source>
        <dbReference type="ARBA" id="ARBA00001946"/>
    </source>
</evidence>
<gene>
    <name evidence="15" type="primary">trpE</name>
    <name evidence="18" type="ORF">EV215_0564</name>
</gene>
<dbReference type="InterPro" id="IPR005256">
    <property type="entry name" value="Anth_synth_I_PabB"/>
</dbReference>
<dbReference type="Pfam" id="PF04715">
    <property type="entry name" value="Anth_synt_I_N"/>
    <property type="match status" value="1"/>
</dbReference>
<evidence type="ECO:0000256" key="9">
    <source>
        <dbReference type="ARBA" id="ARBA00022822"/>
    </source>
</evidence>
<dbReference type="RefSeq" id="WP_134112467.1">
    <property type="nucleotide sequence ID" value="NZ_SOBG01000002.1"/>
</dbReference>
<evidence type="ECO:0000256" key="15">
    <source>
        <dbReference type="RuleBase" id="RU364045"/>
    </source>
</evidence>
<evidence type="ECO:0000256" key="10">
    <source>
        <dbReference type="ARBA" id="ARBA00022842"/>
    </source>
</evidence>
<feature type="domain" description="Chorismate-utilising enzyme C-terminal" evidence="16">
    <location>
        <begin position="200"/>
        <end position="453"/>
    </location>
</feature>
<evidence type="ECO:0000313" key="19">
    <source>
        <dbReference type="Proteomes" id="UP000294678"/>
    </source>
</evidence>
<evidence type="ECO:0000259" key="16">
    <source>
        <dbReference type="Pfam" id="PF00425"/>
    </source>
</evidence>
<dbReference type="Proteomes" id="UP000294678">
    <property type="component" value="Unassembled WGS sequence"/>
</dbReference>
<dbReference type="SUPFAM" id="SSF56322">
    <property type="entry name" value="ADC synthase"/>
    <property type="match status" value="1"/>
</dbReference>
<feature type="domain" description="Anthranilate synthase component I N-terminal" evidence="17">
    <location>
        <begin position="14"/>
        <end position="147"/>
    </location>
</feature>
<evidence type="ECO:0000256" key="14">
    <source>
        <dbReference type="ARBA" id="ARBA00047683"/>
    </source>
</evidence>
<evidence type="ECO:0000256" key="5">
    <source>
        <dbReference type="ARBA" id="ARBA00012266"/>
    </source>
</evidence>
<evidence type="ECO:0000256" key="3">
    <source>
        <dbReference type="ARBA" id="ARBA00009562"/>
    </source>
</evidence>
<comment type="similarity">
    <text evidence="3 15">Belongs to the anthranilate synthase component I family.</text>
</comment>
<dbReference type="Gene3D" id="3.60.120.10">
    <property type="entry name" value="Anthranilate synthase"/>
    <property type="match status" value="1"/>
</dbReference>
<dbReference type="PRINTS" id="PR00095">
    <property type="entry name" value="ANTSNTHASEI"/>
</dbReference>
<dbReference type="GO" id="GO:0000162">
    <property type="term" value="P:L-tryptophan biosynthetic process"/>
    <property type="evidence" value="ECO:0007669"/>
    <property type="project" value="UniProtKB-KW"/>
</dbReference>
<evidence type="ECO:0000256" key="8">
    <source>
        <dbReference type="ARBA" id="ARBA00022723"/>
    </source>
</evidence>
<keyword evidence="11 15" id="KW-0057">Aromatic amino acid biosynthesis</keyword>
<dbReference type="NCBIfam" id="TIGR00564">
    <property type="entry name" value="trpE_most"/>
    <property type="match status" value="1"/>
</dbReference>
<dbReference type="InterPro" id="IPR015890">
    <property type="entry name" value="Chorismate_C"/>
</dbReference>
<name>A0AA46DZJ6_9FUSO</name>
<dbReference type="AlphaFoldDB" id="A0AA46DZJ6"/>
<accession>A0AA46DZJ6</accession>
<dbReference type="GO" id="GO:0004049">
    <property type="term" value="F:anthranilate synthase activity"/>
    <property type="evidence" value="ECO:0007669"/>
    <property type="project" value="UniProtKB-EC"/>
</dbReference>
<comment type="caution">
    <text evidence="18">The sequence shown here is derived from an EMBL/GenBank/DDBJ whole genome shotgun (WGS) entry which is preliminary data.</text>
</comment>